<evidence type="ECO:0000256" key="1">
    <source>
        <dbReference type="SAM" id="MobiDB-lite"/>
    </source>
</evidence>
<dbReference type="Proteomes" id="UP001240529">
    <property type="component" value="Unassembled WGS sequence"/>
</dbReference>
<organism evidence="2 3">
    <name type="scientific">Stenotrophomonas geniculata</name>
    <dbReference type="NCBI Taxonomy" id="86188"/>
    <lineage>
        <taxon>Bacteria</taxon>
        <taxon>Pseudomonadati</taxon>
        <taxon>Pseudomonadota</taxon>
        <taxon>Gammaproteobacteria</taxon>
        <taxon>Lysobacterales</taxon>
        <taxon>Lysobacteraceae</taxon>
        <taxon>Stenotrophomonas</taxon>
    </lineage>
</organism>
<dbReference type="InterPro" id="IPR058829">
    <property type="entry name" value="AcrIF11-like"/>
</dbReference>
<proteinExistence type="predicted"/>
<evidence type="ECO:0000313" key="3">
    <source>
        <dbReference type="Proteomes" id="UP001240529"/>
    </source>
</evidence>
<feature type="compositionally biased region" description="Polar residues" evidence="1">
    <location>
        <begin position="227"/>
        <end position="245"/>
    </location>
</feature>
<accession>A0AAP5F3I1</accession>
<reference evidence="2" key="1">
    <citation type="submission" date="2023-07" db="EMBL/GenBank/DDBJ databases">
        <authorList>
            <person name="Shahid S."/>
            <person name="Akbar M.Y."/>
            <person name="Ajmal W."/>
            <person name="Ansari A."/>
            <person name="Ghazanfar S."/>
        </authorList>
    </citation>
    <scope>NUCLEOTIDE SEQUENCE</scope>
    <source>
        <strain evidence="2">NIGAB</strain>
    </source>
</reference>
<gene>
    <name evidence="2" type="ORF">Q0031_15130</name>
</gene>
<evidence type="ECO:0000313" key="2">
    <source>
        <dbReference type="EMBL" id="MDQ7953114.1"/>
    </source>
</evidence>
<comment type="caution">
    <text evidence="2">The sequence shown here is derived from an EMBL/GenBank/DDBJ whole genome shotgun (WGS) entry which is preliminary data.</text>
</comment>
<protein>
    <submittedName>
        <fullName evidence="2">Uncharacterized protein</fullName>
    </submittedName>
</protein>
<dbReference type="RefSeq" id="WP_305730480.1">
    <property type="nucleotide sequence ID" value="NZ_JAUZEA010000007.1"/>
</dbReference>
<dbReference type="EMBL" id="JAVIAC010000007">
    <property type="protein sequence ID" value="MDQ7953114.1"/>
    <property type="molecule type" value="Genomic_DNA"/>
</dbReference>
<name>A0AAP5F3I1_9GAMM</name>
<sequence>MFLYHCTSNENLCKIPLDDFTKDSVIRGLCFSGSALDHFGDVTYRIELKDGWNMLTTDMLHNLNVSPANSIDYMSDRYGNPLIVSGEDIRSAFEKACLEFDYDKEQWENLWTCAIEFDDCSGNDELIEYANGEDPAWDLQSIRGRTAYHLGLAGAVITDENGTSYIISDSSLRLDRVEYDDENTEDGWRVVERCSHTKRADESMLTQEEFQTNKVEAPPSFKECVASQRSLGPSSAMQVTSSRRL</sequence>
<dbReference type="AlphaFoldDB" id="A0AAP5F3I1"/>
<feature type="region of interest" description="Disordered" evidence="1">
    <location>
        <begin position="225"/>
        <end position="245"/>
    </location>
</feature>
<dbReference type="Pfam" id="PF26151">
    <property type="entry name" value="AcrIF11_ADP_ribosyl"/>
    <property type="match status" value="1"/>
</dbReference>